<feature type="transmembrane region" description="Helical" evidence="2">
    <location>
        <begin position="382"/>
        <end position="400"/>
    </location>
</feature>
<keyword evidence="2" id="KW-1133">Transmembrane helix</keyword>
<keyword evidence="2" id="KW-0472">Membrane</keyword>
<feature type="transmembrane region" description="Helical" evidence="2">
    <location>
        <begin position="116"/>
        <end position="136"/>
    </location>
</feature>
<feature type="transmembrane region" description="Helical" evidence="2">
    <location>
        <begin position="37"/>
        <end position="56"/>
    </location>
</feature>
<feature type="transmembrane region" description="Helical" evidence="2">
    <location>
        <begin position="148"/>
        <end position="168"/>
    </location>
</feature>
<protein>
    <submittedName>
        <fullName evidence="3">Uncharacterized protein</fullName>
    </submittedName>
</protein>
<accession>A0AAF0BSZ6</accession>
<feature type="transmembrane region" description="Helical" evidence="2">
    <location>
        <begin position="447"/>
        <end position="470"/>
    </location>
</feature>
<sequence>MPPSARPVERVSAIDVQHHAPSPPEAAPARRPGRPGLLVGGLGVLALAGARLVLALRADRLTVLPDEVGFLGNAWLLGRGEPAPPMGFAPFYPAGQPVLLAPVAALTEGTEVLQTAARVLDVALLAGMVPVLIALLARLGRLDAGPRALAAVTASALPGLWVAAVVVWPDALAALLWPLALLALAGLARPGPLVRRIWFGPAMAALWVVHARFLPVVGLAALVLVLRLLLPARTEESGPGPLRARTADALNLLLGVAVLAAGLWLNHRVQVRWTRLGLGPLDGATDDLGATARGAARSLAGQTWYALVGTAGLAGLGAVALGRLAWSAARRGRALWTEPAPLVASVAVLGWLAVALATAVQLRSPFAFGSEPVLDLVANGRYQAVVLAPLVAVGAARVLRRAPDLRAAAGVAAVTVVLAGAVSLALGSDPEVLNPSSAAAVTWARGIWSAVPVAVPTALAVAAIAVASLGRPGRVRALALVGVVLVGSSALGIVRADDLVDRSRRPSPVSEALPRLRARTAGDPVSYVSDPDSLSRLTEVGWGLAEGGMESARPGSGREDLLLTASEAVADPERAPADTRLSATFPDAGLALWVRGGPAQDRLAEQGLLYPEDPAAGLPAEARRFAVRAPEEVIATGGGAPLRIEVTHTGAGAVWPAAGRPGERTVDLVLRAAGGASVRVSVGEVDPGGTTTVEIPSSVLRATFGPGRRDLELTVGQEGLPDFTADGPTPTLALEVR</sequence>
<dbReference type="KEGG" id="ima:PO878_16400"/>
<feature type="region of interest" description="Disordered" evidence="1">
    <location>
        <begin position="1"/>
        <end position="32"/>
    </location>
</feature>
<proteinExistence type="predicted"/>
<evidence type="ECO:0000313" key="3">
    <source>
        <dbReference type="EMBL" id="WCO66082.1"/>
    </source>
</evidence>
<keyword evidence="4" id="KW-1185">Reference proteome</keyword>
<name>A0AAF0BSZ6_9ACTN</name>
<dbReference type="Proteomes" id="UP001216390">
    <property type="component" value="Chromosome"/>
</dbReference>
<feature type="transmembrane region" description="Helical" evidence="2">
    <location>
        <begin position="174"/>
        <end position="192"/>
    </location>
</feature>
<evidence type="ECO:0000256" key="1">
    <source>
        <dbReference type="SAM" id="MobiDB-lite"/>
    </source>
</evidence>
<dbReference type="EMBL" id="CP116942">
    <property type="protein sequence ID" value="WCO66082.1"/>
    <property type="molecule type" value="Genomic_DNA"/>
</dbReference>
<reference evidence="3" key="1">
    <citation type="submission" date="2023-01" db="EMBL/GenBank/DDBJ databases">
        <title>The diversity of Class Acidimicrobiia in South China Sea sediment environments and the proposal of Iamia marina sp. nov., a novel species of the genus Iamia.</title>
        <authorList>
            <person name="He Y."/>
            <person name="Tian X."/>
        </authorList>
    </citation>
    <scope>NUCLEOTIDE SEQUENCE</scope>
    <source>
        <strain evidence="3">DSM 19957</strain>
    </source>
</reference>
<feature type="transmembrane region" description="Helical" evidence="2">
    <location>
        <begin position="340"/>
        <end position="362"/>
    </location>
</feature>
<dbReference type="RefSeq" id="WP_272735607.1">
    <property type="nucleotide sequence ID" value="NZ_CP116942.1"/>
</dbReference>
<feature type="transmembrane region" description="Helical" evidence="2">
    <location>
        <begin position="477"/>
        <end position="496"/>
    </location>
</feature>
<dbReference type="AlphaFoldDB" id="A0AAF0BSZ6"/>
<organism evidence="3 4">
    <name type="scientific">Iamia majanohamensis</name>
    <dbReference type="NCBI Taxonomy" id="467976"/>
    <lineage>
        <taxon>Bacteria</taxon>
        <taxon>Bacillati</taxon>
        <taxon>Actinomycetota</taxon>
        <taxon>Acidimicrobiia</taxon>
        <taxon>Acidimicrobiales</taxon>
        <taxon>Iamiaceae</taxon>
        <taxon>Iamia</taxon>
    </lineage>
</organism>
<evidence type="ECO:0000256" key="2">
    <source>
        <dbReference type="SAM" id="Phobius"/>
    </source>
</evidence>
<keyword evidence="2" id="KW-0812">Transmembrane</keyword>
<feature type="transmembrane region" description="Helical" evidence="2">
    <location>
        <begin position="407"/>
        <end position="427"/>
    </location>
</feature>
<gene>
    <name evidence="3" type="ORF">PO878_16400</name>
</gene>
<feature type="transmembrane region" description="Helical" evidence="2">
    <location>
        <begin position="204"/>
        <end position="229"/>
    </location>
</feature>
<feature type="transmembrane region" description="Helical" evidence="2">
    <location>
        <begin position="249"/>
        <end position="266"/>
    </location>
</feature>
<evidence type="ECO:0000313" key="4">
    <source>
        <dbReference type="Proteomes" id="UP001216390"/>
    </source>
</evidence>